<gene>
    <name evidence="2" type="ORF">ACFPZJ_30020</name>
</gene>
<dbReference type="RefSeq" id="WP_381028069.1">
    <property type="nucleotide sequence ID" value="NZ_JBHSNY010000011.1"/>
</dbReference>
<proteinExistence type="predicted"/>
<protein>
    <submittedName>
        <fullName evidence="2">Uncharacterized protein</fullName>
    </submittedName>
</protein>
<feature type="region of interest" description="Disordered" evidence="1">
    <location>
        <begin position="1"/>
        <end position="56"/>
    </location>
</feature>
<organism evidence="2 3">
    <name type="scientific">Streptomyces bullii</name>
    <dbReference type="NCBI Taxonomy" id="349910"/>
    <lineage>
        <taxon>Bacteria</taxon>
        <taxon>Bacillati</taxon>
        <taxon>Actinomycetota</taxon>
        <taxon>Actinomycetes</taxon>
        <taxon>Kitasatosporales</taxon>
        <taxon>Streptomycetaceae</taxon>
        <taxon>Streptomyces</taxon>
    </lineage>
</organism>
<keyword evidence="3" id="KW-1185">Reference proteome</keyword>
<feature type="compositionally biased region" description="Basic and acidic residues" evidence="1">
    <location>
        <begin position="17"/>
        <end position="41"/>
    </location>
</feature>
<reference evidence="3" key="1">
    <citation type="journal article" date="2019" name="Int. J. Syst. Evol. Microbiol.">
        <title>The Global Catalogue of Microorganisms (GCM) 10K type strain sequencing project: providing services to taxonomists for standard genome sequencing and annotation.</title>
        <authorList>
            <consortium name="The Broad Institute Genomics Platform"/>
            <consortium name="The Broad Institute Genome Sequencing Center for Infectious Disease"/>
            <person name="Wu L."/>
            <person name="Ma J."/>
        </authorList>
    </citation>
    <scope>NUCLEOTIDE SEQUENCE [LARGE SCALE GENOMIC DNA]</scope>
    <source>
        <strain evidence="3">CGMCC 4.7248</strain>
    </source>
</reference>
<evidence type="ECO:0000313" key="2">
    <source>
        <dbReference type="EMBL" id="MFC5637928.1"/>
    </source>
</evidence>
<comment type="caution">
    <text evidence="2">The sequence shown here is derived from an EMBL/GenBank/DDBJ whole genome shotgun (WGS) entry which is preliminary data.</text>
</comment>
<name>A0ABW0UXT8_9ACTN</name>
<evidence type="ECO:0000313" key="3">
    <source>
        <dbReference type="Proteomes" id="UP001596154"/>
    </source>
</evidence>
<dbReference type="EMBL" id="JBHSNY010000011">
    <property type="protein sequence ID" value="MFC5637928.1"/>
    <property type="molecule type" value="Genomic_DNA"/>
</dbReference>
<sequence length="56" mass="6198">MSEPDDQDMSHPLEQTTGERDVHPEEDSSRRQNEETARSGDDTEPEAETPSGGETP</sequence>
<dbReference type="Proteomes" id="UP001596154">
    <property type="component" value="Unassembled WGS sequence"/>
</dbReference>
<evidence type="ECO:0000256" key="1">
    <source>
        <dbReference type="SAM" id="MobiDB-lite"/>
    </source>
</evidence>
<accession>A0ABW0UXT8</accession>